<dbReference type="GO" id="GO:0050515">
    <property type="term" value="F:4-(cytidine 5'-diphospho)-2-C-methyl-D-erythritol kinase activity"/>
    <property type="evidence" value="ECO:0007669"/>
    <property type="project" value="UniProtKB-UniRule"/>
</dbReference>
<keyword evidence="7 9" id="KW-0067">ATP-binding</keyword>
<keyword evidence="4 9" id="KW-0808">Transferase</keyword>
<dbReference type="Gene3D" id="3.30.70.890">
    <property type="entry name" value="GHMP kinase, C-terminal domain"/>
    <property type="match status" value="1"/>
</dbReference>
<dbReference type="SUPFAM" id="SSF54211">
    <property type="entry name" value="Ribosomal protein S5 domain 2-like"/>
    <property type="match status" value="1"/>
</dbReference>
<dbReference type="Gene3D" id="3.30.230.10">
    <property type="match status" value="1"/>
</dbReference>
<dbReference type="GO" id="GO:0016114">
    <property type="term" value="P:terpenoid biosynthetic process"/>
    <property type="evidence" value="ECO:0007669"/>
    <property type="project" value="UniProtKB-UniRule"/>
</dbReference>
<keyword evidence="9" id="KW-0414">Isoprene biosynthesis</keyword>
<dbReference type="Pfam" id="PF00288">
    <property type="entry name" value="GHMP_kinases_N"/>
    <property type="match status" value="1"/>
</dbReference>
<dbReference type="FunFam" id="3.30.230.10:FF:000029">
    <property type="entry name" value="4-diphosphocytidyl-2-C-methyl-D-erythritol kinase"/>
    <property type="match status" value="1"/>
</dbReference>
<dbReference type="PANTHER" id="PTHR43527">
    <property type="entry name" value="4-DIPHOSPHOCYTIDYL-2-C-METHYL-D-ERYTHRITOL KINASE, CHLOROPLASTIC"/>
    <property type="match status" value="1"/>
</dbReference>
<evidence type="ECO:0000313" key="13">
    <source>
        <dbReference type="Proteomes" id="UP000095255"/>
    </source>
</evidence>
<dbReference type="RefSeq" id="WP_069703318.1">
    <property type="nucleotide sequence ID" value="NZ_MJAT01000039.1"/>
</dbReference>
<dbReference type="InterPro" id="IPR004424">
    <property type="entry name" value="IspE"/>
</dbReference>
<keyword evidence="13" id="KW-1185">Reference proteome</keyword>
<evidence type="ECO:0000256" key="6">
    <source>
        <dbReference type="ARBA" id="ARBA00022777"/>
    </source>
</evidence>
<feature type="active site" evidence="9">
    <location>
        <position position="10"/>
    </location>
</feature>
<evidence type="ECO:0000256" key="1">
    <source>
        <dbReference type="ARBA" id="ARBA00009684"/>
    </source>
</evidence>
<reference evidence="12 13" key="1">
    <citation type="submission" date="2016-09" db="EMBL/GenBank/DDBJ databases">
        <title>Desulfuribacillus arsenicus sp. nov., an obligately anaerobic, dissimilatory arsenic- and antimonate-reducing bacterium isolated from anoxic sediments.</title>
        <authorList>
            <person name="Abin C.A."/>
            <person name="Hollibaugh J.T."/>
        </authorList>
    </citation>
    <scope>NUCLEOTIDE SEQUENCE [LARGE SCALE GENOMIC DNA]</scope>
    <source>
        <strain evidence="12 13">MLFW-2</strain>
    </source>
</reference>
<comment type="pathway">
    <text evidence="9">Isoprenoid biosynthesis; isopentenyl diphosphate biosynthesis via DXP pathway; isopentenyl diphosphate from 1-deoxy-D-xylulose 5-phosphate: step 3/6.</text>
</comment>
<dbReference type="STRING" id="1390249.BHU72_11050"/>
<proteinExistence type="inferred from homology"/>
<dbReference type="InterPro" id="IPR013750">
    <property type="entry name" value="GHMP_kinase_C_dom"/>
</dbReference>
<dbReference type="SUPFAM" id="SSF55060">
    <property type="entry name" value="GHMP Kinase, C-terminal domain"/>
    <property type="match status" value="1"/>
</dbReference>
<dbReference type="GO" id="GO:0019288">
    <property type="term" value="P:isopentenyl diphosphate biosynthetic process, methylerythritol 4-phosphate pathway"/>
    <property type="evidence" value="ECO:0007669"/>
    <property type="project" value="UniProtKB-UniRule"/>
</dbReference>
<dbReference type="Proteomes" id="UP000095255">
    <property type="component" value="Unassembled WGS sequence"/>
</dbReference>
<dbReference type="PIRSF" id="PIRSF010376">
    <property type="entry name" value="IspE"/>
    <property type="match status" value="1"/>
</dbReference>
<organism evidence="12 13">
    <name type="scientific">Desulfuribacillus stibiiarsenatis</name>
    <dbReference type="NCBI Taxonomy" id="1390249"/>
    <lineage>
        <taxon>Bacteria</taxon>
        <taxon>Bacillati</taxon>
        <taxon>Bacillota</taxon>
        <taxon>Desulfuribacillia</taxon>
        <taxon>Desulfuribacillales</taxon>
        <taxon>Desulfuribacillaceae</taxon>
        <taxon>Desulfuribacillus</taxon>
    </lineage>
</organism>
<gene>
    <name evidence="9" type="primary">ispE</name>
    <name evidence="12" type="ORF">BHU72_11050</name>
</gene>
<comment type="function">
    <text evidence="9">Catalyzes the phosphorylation of the position 2 hydroxy group of 4-diphosphocytidyl-2C-methyl-D-erythritol.</text>
</comment>
<dbReference type="AlphaFoldDB" id="A0A1E5L2H0"/>
<dbReference type="InterPro" id="IPR036554">
    <property type="entry name" value="GHMP_kinase_C_sf"/>
</dbReference>
<evidence type="ECO:0000256" key="8">
    <source>
        <dbReference type="ARBA" id="ARBA00032554"/>
    </source>
</evidence>
<evidence type="ECO:0000256" key="2">
    <source>
        <dbReference type="ARBA" id="ARBA00012052"/>
    </source>
</evidence>
<name>A0A1E5L2H0_9FIRM</name>
<sequence>MKVTELAKAKINLTLDILGKRDDGYHEVEMIMQSIDLTDQMVFTLTDEPKITIECDVSYVPTDERNLAYKAAKLLQQKFAVDKGVHIVLNKKIPVSAGLAGGSSNAAATLRGLNQLWQLNVTIDELAELGSEVGSDVPFCVYGGTAIARGRGEKIERITKAPPMTILLAKPQISVSTAVAYQNFSMDKILKKPDTKAVISAIQNQDPQAICHHLGNVLETATFAMHPEVEKLKEQMKSFGADGVLMSGSGPTVYGIVLKEKRAMRIFNALRGFCNEVFLVRTV</sequence>
<dbReference type="NCBIfam" id="NF011202">
    <property type="entry name" value="PRK14608.1"/>
    <property type="match status" value="1"/>
</dbReference>
<comment type="similarity">
    <text evidence="1 9">Belongs to the GHMP kinase family. IspE subfamily.</text>
</comment>
<evidence type="ECO:0000313" key="12">
    <source>
        <dbReference type="EMBL" id="OEH84335.1"/>
    </source>
</evidence>
<evidence type="ECO:0000259" key="11">
    <source>
        <dbReference type="Pfam" id="PF08544"/>
    </source>
</evidence>
<dbReference type="FunFam" id="3.30.70.890:FF:000006">
    <property type="entry name" value="4-diphosphocytidyl-2-C-methyl-D-erythritol kinase"/>
    <property type="match status" value="1"/>
</dbReference>
<dbReference type="HAMAP" id="MF_00061">
    <property type="entry name" value="IspE"/>
    <property type="match status" value="1"/>
</dbReference>
<dbReference type="UniPathway" id="UPA00056">
    <property type="reaction ID" value="UER00094"/>
</dbReference>
<evidence type="ECO:0000256" key="9">
    <source>
        <dbReference type="HAMAP-Rule" id="MF_00061"/>
    </source>
</evidence>
<dbReference type="GO" id="GO:0005524">
    <property type="term" value="F:ATP binding"/>
    <property type="evidence" value="ECO:0007669"/>
    <property type="project" value="UniProtKB-UniRule"/>
</dbReference>
<protein>
    <recommendedName>
        <fullName evidence="3 9">4-diphosphocytidyl-2-C-methyl-D-erythritol kinase</fullName>
        <shortName evidence="9">CMK</shortName>
        <ecNumber evidence="2 9">2.7.1.148</ecNumber>
    </recommendedName>
    <alternativeName>
        <fullName evidence="8 9">4-(cytidine-5'-diphospho)-2-C-methyl-D-erythritol kinase</fullName>
    </alternativeName>
</protein>
<dbReference type="EC" id="2.7.1.148" evidence="2 9"/>
<evidence type="ECO:0000259" key="10">
    <source>
        <dbReference type="Pfam" id="PF00288"/>
    </source>
</evidence>
<dbReference type="InterPro" id="IPR014721">
    <property type="entry name" value="Ribsml_uS5_D2-typ_fold_subgr"/>
</dbReference>
<evidence type="ECO:0000256" key="7">
    <source>
        <dbReference type="ARBA" id="ARBA00022840"/>
    </source>
</evidence>
<feature type="domain" description="GHMP kinase C-terminal" evidence="11">
    <location>
        <begin position="199"/>
        <end position="274"/>
    </location>
</feature>
<evidence type="ECO:0000256" key="3">
    <source>
        <dbReference type="ARBA" id="ARBA00017473"/>
    </source>
</evidence>
<keyword evidence="5 9" id="KW-0547">Nucleotide-binding</keyword>
<accession>A0A1E5L2H0</accession>
<dbReference type="EMBL" id="MJAT01000039">
    <property type="protein sequence ID" value="OEH84335.1"/>
    <property type="molecule type" value="Genomic_DNA"/>
</dbReference>
<dbReference type="OrthoDB" id="9809438at2"/>
<dbReference type="InterPro" id="IPR006204">
    <property type="entry name" value="GHMP_kinase_N_dom"/>
</dbReference>
<feature type="active site" evidence="9">
    <location>
        <position position="136"/>
    </location>
</feature>
<evidence type="ECO:0000256" key="4">
    <source>
        <dbReference type="ARBA" id="ARBA00022679"/>
    </source>
</evidence>
<dbReference type="PANTHER" id="PTHR43527:SF2">
    <property type="entry name" value="4-DIPHOSPHOCYTIDYL-2-C-METHYL-D-ERYTHRITOL KINASE, CHLOROPLASTIC"/>
    <property type="match status" value="1"/>
</dbReference>
<dbReference type="Pfam" id="PF08544">
    <property type="entry name" value="GHMP_kinases_C"/>
    <property type="match status" value="1"/>
</dbReference>
<comment type="caution">
    <text evidence="12">The sequence shown here is derived from an EMBL/GenBank/DDBJ whole genome shotgun (WGS) entry which is preliminary data.</text>
</comment>
<comment type="catalytic activity">
    <reaction evidence="9">
        <text>4-CDP-2-C-methyl-D-erythritol + ATP = 4-CDP-2-C-methyl-D-erythritol 2-phosphate + ADP + H(+)</text>
        <dbReference type="Rhea" id="RHEA:18437"/>
        <dbReference type="ChEBI" id="CHEBI:15378"/>
        <dbReference type="ChEBI" id="CHEBI:30616"/>
        <dbReference type="ChEBI" id="CHEBI:57823"/>
        <dbReference type="ChEBI" id="CHEBI:57919"/>
        <dbReference type="ChEBI" id="CHEBI:456216"/>
        <dbReference type="EC" id="2.7.1.148"/>
    </reaction>
</comment>
<dbReference type="InterPro" id="IPR020568">
    <property type="entry name" value="Ribosomal_Su5_D2-typ_SF"/>
</dbReference>
<feature type="binding site" evidence="9">
    <location>
        <begin position="94"/>
        <end position="104"/>
    </location>
    <ligand>
        <name>ATP</name>
        <dbReference type="ChEBI" id="CHEBI:30616"/>
    </ligand>
</feature>
<dbReference type="NCBIfam" id="TIGR00154">
    <property type="entry name" value="ispE"/>
    <property type="match status" value="1"/>
</dbReference>
<feature type="domain" description="GHMP kinase N-terminal" evidence="10">
    <location>
        <begin position="66"/>
        <end position="144"/>
    </location>
</feature>
<evidence type="ECO:0000256" key="5">
    <source>
        <dbReference type="ARBA" id="ARBA00022741"/>
    </source>
</evidence>
<keyword evidence="6 9" id="KW-0418">Kinase</keyword>